<accession>A0A7Z1AZ75</accession>
<feature type="domain" description="SGNH hydrolase-type esterase" evidence="3">
    <location>
        <begin position="104"/>
        <end position="413"/>
    </location>
</feature>
<sequence length="497" mass="52887">MNPATVKDTAETLWLANQAATGALAALSAVRARNDAVTGPDADRLRHALGPEIRRTGTSVQVANALYLDLCNQIGVQHTASGGAVTPVRGRALAAPRRLKIAGLGNSFGAGEGVGEGTDAGLAKYFDGQDRRHRSPFAALPQALERLQRANPTVGVDLYFAASSGAVVRDLVCDQTEQHAFGNKRMNPPTWQVNPAQLFQIPVDADAVVVDLGGNDAGFGPIIQAAHSSGFDEELARYQPLLADKGPDGKPYTEADYRKQAAEAEVGLAKTIVARWLQAIDEIRKRAPDAQIVLANYPDALVPSVLARTSWLVNEEDARRIQTELADPLKAALAKVAELAGPGVRLADVSTTLKGHEVYTAQPWINGLDPFLSDRDTLVGRDNKKIEHPDGFDTVRETWAKKEPFHPNDKGYGAMANPIAGALASSLGLTVPAPPPPGTVTAPTSITIVQGFSDLDGDGIRDKNDPSPGKPAFQGLVNCPPQAKPLPPMFPRKDRDH</sequence>
<dbReference type="InterPro" id="IPR036514">
    <property type="entry name" value="SGNH_hydro_sf"/>
</dbReference>
<dbReference type="Pfam" id="PF13472">
    <property type="entry name" value="Lipase_GDSL_2"/>
    <property type="match status" value="1"/>
</dbReference>
<dbReference type="OrthoDB" id="5503950at2"/>
<keyword evidence="5" id="KW-1185">Reference proteome</keyword>
<evidence type="ECO:0000259" key="3">
    <source>
        <dbReference type="Pfam" id="PF13472"/>
    </source>
</evidence>
<evidence type="ECO:0000313" key="4">
    <source>
        <dbReference type="EMBL" id="OLF12817.1"/>
    </source>
</evidence>
<feature type="active site" evidence="1">
    <location>
        <position position="406"/>
    </location>
</feature>
<feature type="active site" description="Nucleophile" evidence="1">
    <location>
        <position position="107"/>
    </location>
</feature>
<name>A0A7Z1AZ75_9PSEU</name>
<dbReference type="InterPro" id="IPR037460">
    <property type="entry name" value="SEST-like"/>
</dbReference>
<feature type="region of interest" description="Disordered" evidence="2">
    <location>
        <begin position="452"/>
        <end position="497"/>
    </location>
</feature>
<dbReference type="SUPFAM" id="SSF52266">
    <property type="entry name" value="SGNH hydrolase"/>
    <property type="match status" value="1"/>
</dbReference>
<dbReference type="GO" id="GO:0016788">
    <property type="term" value="F:hydrolase activity, acting on ester bonds"/>
    <property type="evidence" value="ECO:0007669"/>
    <property type="project" value="InterPro"/>
</dbReference>
<reference evidence="4 5" key="1">
    <citation type="submission" date="2016-12" db="EMBL/GenBank/DDBJ databases">
        <title>The draft genome sequence of Actinophytocola xinjiangensis.</title>
        <authorList>
            <person name="Wang W."/>
            <person name="Yuan L."/>
        </authorList>
    </citation>
    <scope>NUCLEOTIDE SEQUENCE [LARGE SCALE GENOMIC DNA]</scope>
    <source>
        <strain evidence="4 5">CGMCC 4.4663</strain>
    </source>
</reference>
<comment type="caution">
    <text evidence="4">The sequence shown here is derived from an EMBL/GenBank/DDBJ whole genome shotgun (WGS) entry which is preliminary data.</text>
</comment>
<evidence type="ECO:0000256" key="2">
    <source>
        <dbReference type="SAM" id="MobiDB-lite"/>
    </source>
</evidence>
<proteinExistence type="predicted"/>
<organism evidence="4 5">
    <name type="scientific">Actinophytocola xinjiangensis</name>
    <dbReference type="NCBI Taxonomy" id="485602"/>
    <lineage>
        <taxon>Bacteria</taxon>
        <taxon>Bacillati</taxon>
        <taxon>Actinomycetota</taxon>
        <taxon>Actinomycetes</taxon>
        <taxon>Pseudonocardiales</taxon>
        <taxon>Pseudonocardiaceae</taxon>
    </lineage>
</organism>
<dbReference type="RefSeq" id="WP_075131725.1">
    <property type="nucleotide sequence ID" value="NZ_MSIF01000002.1"/>
</dbReference>
<evidence type="ECO:0000256" key="1">
    <source>
        <dbReference type="PIRSR" id="PIRSR637460-1"/>
    </source>
</evidence>
<gene>
    <name evidence="4" type="ORF">BLA60_05985</name>
</gene>
<dbReference type="InterPro" id="IPR013830">
    <property type="entry name" value="SGNH_hydro"/>
</dbReference>
<dbReference type="Gene3D" id="3.40.50.1110">
    <property type="entry name" value="SGNH hydrolase"/>
    <property type="match status" value="1"/>
</dbReference>
<dbReference type="GO" id="GO:0006629">
    <property type="term" value="P:lipid metabolic process"/>
    <property type="evidence" value="ECO:0007669"/>
    <property type="project" value="TreeGrafter"/>
</dbReference>
<evidence type="ECO:0000313" key="5">
    <source>
        <dbReference type="Proteomes" id="UP000185696"/>
    </source>
</evidence>
<dbReference type="AlphaFoldDB" id="A0A7Z1AZ75"/>
<dbReference type="EMBL" id="MSIF01000002">
    <property type="protein sequence ID" value="OLF12817.1"/>
    <property type="molecule type" value="Genomic_DNA"/>
</dbReference>
<dbReference type="PANTHER" id="PTHR37981:SF1">
    <property type="entry name" value="SGNH HYDROLASE-TYPE ESTERASE DOMAIN-CONTAINING PROTEIN"/>
    <property type="match status" value="1"/>
</dbReference>
<protein>
    <recommendedName>
        <fullName evidence="3">SGNH hydrolase-type esterase domain-containing protein</fullName>
    </recommendedName>
</protein>
<dbReference type="PANTHER" id="PTHR37981">
    <property type="entry name" value="LIPASE 2"/>
    <property type="match status" value="1"/>
</dbReference>
<dbReference type="Proteomes" id="UP000185696">
    <property type="component" value="Unassembled WGS sequence"/>
</dbReference>